<keyword evidence="1" id="KW-0812">Transmembrane</keyword>
<evidence type="ECO:0000256" key="1">
    <source>
        <dbReference type="SAM" id="Phobius"/>
    </source>
</evidence>
<sequence>MIRPEIVTFFTRYAEVIAGGLLAILGIWIVTSSSLFWSAIGIILAIIGGGWAGGAWRRIRLSAQDHDGPGVVEVDERQITYFAPYEGGAVSINDLARVTILTTDKGPAVEDVHWLLEENGGGRLVIPNSAEGADQLFDALAPLKGVDFDTAIKAMGSTANASFVIWAKQRAQLH</sequence>
<feature type="transmembrane region" description="Helical" evidence="1">
    <location>
        <begin position="12"/>
        <end position="30"/>
    </location>
</feature>
<feature type="transmembrane region" description="Helical" evidence="1">
    <location>
        <begin position="36"/>
        <end position="56"/>
    </location>
</feature>
<name>A0A2T6BFT7_9RHOB</name>
<protein>
    <submittedName>
        <fullName evidence="2">Uncharacterized protein</fullName>
    </submittedName>
</protein>
<evidence type="ECO:0000313" key="3">
    <source>
        <dbReference type="Proteomes" id="UP000243978"/>
    </source>
</evidence>
<keyword evidence="1" id="KW-0472">Membrane</keyword>
<proteinExistence type="predicted"/>
<accession>A0A2T6BFT7</accession>
<organism evidence="2 3">
    <name type="scientific">Litoreibacter ponti</name>
    <dbReference type="NCBI Taxonomy" id="1510457"/>
    <lineage>
        <taxon>Bacteria</taxon>
        <taxon>Pseudomonadati</taxon>
        <taxon>Pseudomonadota</taxon>
        <taxon>Alphaproteobacteria</taxon>
        <taxon>Rhodobacterales</taxon>
        <taxon>Roseobacteraceae</taxon>
        <taxon>Litoreibacter</taxon>
    </lineage>
</organism>
<dbReference type="EMBL" id="QBKS01000002">
    <property type="protein sequence ID" value="PTX54924.1"/>
    <property type="molecule type" value="Genomic_DNA"/>
</dbReference>
<evidence type="ECO:0000313" key="2">
    <source>
        <dbReference type="EMBL" id="PTX54924.1"/>
    </source>
</evidence>
<reference evidence="2 3" key="1">
    <citation type="submission" date="2018-04" db="EMBL/GenBank/DDBJ databases">
        <title>Genomic Encyclopedia of Archaeal and Bacterial Type Strains, Phase II (KMG-II): from individual species to whole genera.</title>
        <authorList>
            <person name="Goeker M."/>
        </authorList>
    </citation>
    <scope>NUCLEOTIDE SEQUENCE [LARGE SCALE GENOMIC DNA]</scope>
    <source>
        <strain evidence="2 3">DSM 100977</strain>
    </source>
</reference>
<gene>
    <name evidence="2" type="ORF">C8N43_3747</name>
</gene>
<keyword evidence="1" id="KW-1133">Transmembrane helix</keyword>
<dbReference type="AlphaFoldDB" id="A0A2T6BFT7"/>
<comment type="caution">
    <text evidence="2">The sequence shown here is derived from an EMBL/GenBank/DDBJ whole genome shotgun (WGS) entry which is preliminary data.</text>
</comment>
<dbReference type="RefSeq" id="WP_107847204.1">
    <property type="nucleotide sequence ID" value="NZ_QBKS01000002.1"/>
</dbReference>
<dbReference type="OrthoDB" id="7851333at2"/>
<dbReference type="Proteomes" id="UP000243978">
    <property type="component" value="Unassembled WGS sequence"/>
</dbReference>
<keyword evidence="3" id="KW-1185">Reference proteome</keyword>